<feature type="chain" id="PRO_5003919431" evidence="1">
    <location>
        <begin position="24"/>
        <end position="386"/>
    </location>
</feature>
<dbReference type="EMBL" id="FO082278">
    <property type="protein sequence ID" value="CCO14680.1"/>
    <property type="molecule type" value="Genomic_DNA"/>
</dbReference>
<dbReference type="Proteomes" id="UP000198341">
    <property type="component" value="Chromosome 1"/>
</dbReference>
<dbReference type="GeneID" id="19018052"/>
<proteinExistence type="predicted"/>
<evidence type="ECO:0000313" key="3">
    <source>
        <dbReference type="Proteomes" id="UP000198341"/>
    </source>
</evidence>
<dbReference type="AlphaFoldDB" id="K8EQI3"/>
<protein>
    <submittedName>
        <fullName evidence="2">Uncharacterized protein</fullName>
    </submittedName>
</protein>
<organism evidence="2 3">
    <name type="scientific">Bathycoccus prasinos</name>
    <dbReference type="NCBI Taxonomy" id="41875"/>
    <lineage>
        <taxon>Eukaryota</taxon>
        <taxon>Viridiplantae</taxon>
        <taxon>Chlorophyta</taxon>
        <taxon>Mamiellophyceae</taxon>
        <taxon>Mamiellales</taxon>
        <taxon>Bathycoccaceae</taxon>
        <taxon>Bathycoccus</taxon>
    </lineage>
</organism>
<gene>
    <name evidence="2" type="ORF">Bathy01g03170</name>
</gene>
<dbReference type="KEGG" id="bpg:Bathy01g03170"/>
<accession>K8EQI3</accession>
<evidence type="ECO:0000313" key="2">
    <source>
        <dbReference type="EMBL" id="CCO14680.1"/>
    </source>
</evidence>
<sequence length="386" mass="43678">MIRHFFLTLFALLGASLLNTAHATNASSVSYNALALTSSFPDEVSPSCKENFSKEQLEKAREIFLICPDAGVNAAKECSAHFADDIVYTDGSVVGRNRSEVELLFKNLLSEDLVEEWSLEVYREVCEDDLYVPFFMYNTTGWKFGELKTDPIENVPGVSFIKFNADFKVYDWRDFFGEGKLYEHVPLIGSLLAEKKRCLFSFLGDENEKQRCKDEVTQPIMAVLADGSEKTLPNEVSPSCSKYFTSEKLEAARDGVHCAENRQRLYSEESVYTDGLYSANNISEIDETLNNMCSTYIYGRNWTISAELCTKDGTYISRQFLNADPSFEGVSFVRVDENSKVFYRQDYLPELKIYERDAQIGSLLGRIVKGYVDCLTSDGGCETFSF</sequence>
<keyword evidence="1" id="KW-0732">Signal</keyword>
<feature type="signal peptide" evidence="1">
    <location>
        <begin position="1"/>
        <end position="23"/>
    </location>
</feature>
<dbReference type="RefSeq" id="XP_007515801.1">
    <property type="nucleotide sequence ID" value="XM_007515739.1"/>
</dbReference>
<name>K8EQI3_9CHLO</name>
<evidence type="ECO:0000256" key="1">
    <source>
        <dbReference type="SAM" id="SignalP"/>
    </source>
</evidence>
<keyword evidence="3" id="KW-1185">Reference proteome</keyword>
<reference evidence="2 3" key="1">
    <citation type="submission" date="2011-10" db="EMBL/GenBank/DDBJ databases">
        <authorList>
            <person name="Genoscope - CEA"/>
        </authorList>
    </citation>
    <scope>NUCLEOTIDE SEQUENCE [LARGE SCALE GENOMIC DNA]</scope>
    <source>
        <strain evidence="2 3">RCC 1105</strain>
    </source>
</reference>